<reference evidence="1" key="1">
    <citation type="submission" date="2018-06" db="EMBL/GenBank/DDBJ databases">
        <authorList>
            <person name="Zhirakovskaya E."/>
        </authorList>
    </citation>
    <scope>NUCLEOTIDE SEQUENCE</scope>
</reference>
<dbReference type="Pfam" id="PF12286">
    <property type="entry name" value="DUF3622"/>
    <property type="match status" value="1"/>
</dbReference>
<gene>
    <name evidence="1" type="ORF">MNBD_GAMMA22-1600</name>
</gene>
<organism evidence="1">
    <name type="scientific">hydrothermal vent metagenome</name>
    <dbReference type="NCBI Taxonomy" id="652676"/>
    <lineage>
        <taxon>unclassified sequences</taxon>
        <taxon>metagenomes</taxon>
        <taxon>ecological metagenomes</taxon>
    </lineage>
</organism>
<name>A0A3B1AGQ4_9ZZZZ</name>
<accession>A0A3B1AGQ4</accession>
<evidence type="ECO:0000313" key="1">
    <source>
        <dbReference type="EMBL" id="VAW98657.1"/>
    </source>
</evidence>
<evidence type="ECO:0008006" key="2">
    <source>
        <dbReference type="Google" id="ProtNLM"/>
    </source>
</evidence>
<dbReference type="EMBL" id="UOFS01000038">
    <property type="protein sequence ID" value="VAW98657.1"/>
    <property type="molecule type" value="Genomic_DNA"/>
</dbReference>
<protein>
    <recommendedName>
        <fullName evidence="2">DUF3622 domain-containing protein</fullName>
    </recommendedName>
</protein>
<proteinExistence type="predicted"/>
<sequence length="67" mass="7932">MTKTKKFECRTVQDNKTWTAEIVRRVTSKKFHVSKSKQGFTNEAQALEWGEQEIKSFVLNLSKRNKR</sequence>
<dbReference type="InterPro" id="IPR022069">
    <property type="entry name" value="DUF3622"/>
</dbReference>
<dbReference type="AlphaFoldDB" id="A0A3B1AGQ4"/>